<keyword evidence="1" id="KW-1133">Transmembrane helix</keyword>
<keyword evidence="1" id="KW-0812">Transmembrane</keyword>
<proteinExistence type="predicted"/>
<name>A0ABV9RMC1_9PSEU</name>
<dbReference type="Proteomes" id="UP001595909">
    <property type="component" value="Unassembled WGS sequence"/>
</dbReference>
<sequence length="179" mass="18149">MAVGAMTAETNRASSWRFPTASLLAATLGVAGHVAGAGELPTATPIVLGVLAIATGAAGLARWSGARRRWCWEALTVLWLGQLAVETLLVCEAGPLDRPLAATGVHAAAGLVVGGLMLGGRRIVDDTAAVLDVLPLHGWAGPTGPAAPTRVPCAPGGSTAFRTLRRIDVSPVRGPPRSV</sequence>
<evidence type="ECO:0000313" key="3">
    <source>
        <dbReference type="Proteomes" id="UP001595909"/>
    </source>
</evidence>
<dbReference type="EMBL" id="JBHSIM010000045">
    <property type="protein sequence ID" value="MFC4834955.1"/>
    <property type="molecule type" value="Genomic_DNA"/>
</dbReference>
<dbReference type="RefSeq" id="WP_274187517.1">
    <property type="nucleotide sequence ID" value="NZ_BAABHN010000045.1"/>
</dbReference>
<organism evidence="2 3">
    <name type="scientific">Actinomycetospora chibensis</name>
    <dbReference type="NCBI Taxonomy" id="663606"/>
    <lineage>
        <taxon>Bacteria</taxon>
        <taxon>Bacillati</taxon>
        <taxon>Actinomycetota</taxon>
        <taxon>Actinomycetes</taxon>
        <taxon>Pseudonocardiales</taxon>
        <taxon>Pseudonocardiaceae</taxon>
        <taxon>Actinomycetospora</taxon>
    </lineage>
</organism>
<accession>A0ABV9RMC1</accession>
<evidence type="ECO:0000256" key="1">
    <source>
        <dbReference type="SAM" id="Phobius"/>
    </source>
</evidence>
<feature type="transmembrane region" description="Helical" evidence="1">
    <location>
        <begin position="46"/>
        <end position="63"/>
    </location>
</feature>
<evidence type="ECO:0000313" key="2">
    <source>
        <dbReference type="EMBL" id="MFC4834955.1"/>
    </source>
</evidence>
<reference evidence="3" key="1">
    <citation type="journal article" date="2019" name="Int. J. Syst. Evol. Microbiol.">
        <title>The Global Catalogue of Microorganisms (GCM) 10K type strain sequencing project: providing services to taxonomists for standard genome sequencing and annotation.</title>
        <authorList>
            <consortium name="The Broad Institute Genomics Platform"/>
            <consortium name="The Broad Institute Genome Sequencing Center for Infectious Disease"/>
            <person name="Wu L."/>
            <person name="Ma J."/>
        </authorList>
    </citation>
    <scope>NUCLEOTIDE SEQUENCE [LARGE SCALE GENOMIC DNA]</scope>
    <source>
        <strain evidence="3">CCUG 50347</strain>
    </source>
</reference>
<keyword evidence="3" id="KW-1185">Reference proteome</keyword>
<comment type="caution">
    <text evidence="2">The sequence shown here is derived from an EMBL/GenBank/DDBJ whole genome shotgun (WGS) entry which is preliminary data.</text>
</comment>
<gene>
    <name evidence="2" type="ORF">ACFPEL_21275</name>
</gene>
<protein>
    <submittedName>
        <fullName evidence="2">Uncharacterized protein</fullName>
    </submittedName>
</protein>
<keyword evidence="1" id="KW-0472">Membrane</keyword>